<evidence type="ECO:0000256" key="5">
    <source>
        <dbReference type="ARBA" id="ARBA00022692"/>
    </source>
</evidence>
<gene>
    <name evidence="10" type="ORF">EV356DRAFT_524534</name>
</gene>
<evidence type="ECO:0000256" key="6">
    <source>
        <dbReference type="ARBA" id="ARBA00022989"/>
    </source>
</evidence>
<keyword evidence="4" id="KW-1003">Cell membrane</keyword>
<dbReference type="InterPro" id="IPR002523">
    <property type="entry name" value="MgTranspt_CorA/ZnTranspt_ZntB"/>
</dbReference>
<dbReference type="GO" id="GO:0015087">
    <property type="term" value="F:cobalt ion transmembrane transporter activity"/>
    <property type="evidence" value="ECO:0007669"/>
    <property type="project" value="TreeGrafter"/>
</dbReference>
<keyword evidence="6 9" id="KW-1133">Transmembrane helix</keyword>
<feature type="compositionally biased region" description="Polar residues" evidence="8">
    <location>
        <begin position="19"/>
        <end position="38"/>
    </location>
</feature>
<dbReference type="PANTHER" id="PTHR46494">
    <property type="entry name" value="CORA FAMILY METAL ION TRANSPORTER (EUROFUNG)"/>
    <property type="match status" value="1"/>
</dbReference>
<evidence type="ECO:0000256" key="1">
    <source>
        <dbReference type="ARBA" id="ARBA00004651"/>
    </source>
</evidence>
<dbReference type="GO" id="GO:0005886">
    <property type="term" value="C:plasma membrane"/>
    <property type="evidence" value="ECO:0007669"/>
    <property type="project" value="UniProtKB-SubCell"/>
</dbReference>
<evidence type="ECO:0000256" key="7">
    <source>
        <dbReference type="ARBA" id="ARBA00023136"/>
    </source>
</evidence>
<evidence type="ECO:0008006" key="12">
    <source>
        <dbReference type="Google" id="ProtNLM"/>
    </source>
</evidence>
<comment type="similarity">
    <text evidence="2">Belongs to the CorA metal ion transporter (MIT) (TC 1.A.35) family.</text>
</comment>
<evidence type="ECO:0000256" key="4">
    <source>
        <dbReference type="ARBA" id="ARBA00022475"/>
    </source>
</evidence>
<sequence length="572" mass="63444">MDASSTNGLIRWSARSTHRAQSVRSPTSEKQTTFTSPAFSPETLHGRPTRSNTVRTYHAPTAPNWQPGAEPGLSTVDDRDGALAELHNECIITVVDFSNEEMSLHSFSNNEFGAFMTKPREDWVACRWVSVDGLSWDVIKTLGNAKGLHRLAIEDLLNTRSRTKVDYYSDHAFIVLTLQKLVKVHTHGNDHHPCDCDGASLVGKGMGGDVHPVEPPKKSSISQRLFGSLIGRTAPKTNGTMKMNSKLDGKAGYEDRRIKPLRTLQQYRAGPNPERSIYLERNSALADKSLCVSVEQVSMFLTEDNTIISIFEHPAREVEDPIIARLSSPDTILRRSCDASMVMQAIIDAIIDLAIPIASAYEEHIGELELDILTDTKIAQSRQLYIMASELALLRSTIQPIASLINALRDHKSEPLGTPGVHGMPKNVNPSSITISPLTHTYLGDVEDHCITILSALDTMRNSADNMISLIFNMMGAYQNESMKQLTVATIFFLPLTFLTGYMGMNFSRMDAVNLHSDAFFWYLAIPLMAATSIGLMSGPIIRGSRKLFVKRKIWKSRKARAKKESHTGSYN</sequence>
<keyword evidence="7 9" id="KW-0472">Membrane</keyword>
<dbReference type="AlphaFoldDB" id="A0A6A6H6A2"/>
<name>A0A6A6H6A2_VIRVR</name>
<protein>
    <recommendedName>
        <fullName evidence="12">Cora-domain-containing protein</fullName>
    </recommendedName>
</protein>
<accession>A0A6A6H6A2</accession>
<dbReference type="OrthoDB" id="165352at2759"/>
<feature type="transmembrane region" description="Helical" evidence="9">
    <location>
        <begin position="486"/>
        <end position="505"/>
    </location>
</feature>
<evidence type="ECO:0000256" key="3">
    <source>
        <dbReference type="ARBA" id="ARBA00022448"/>
    </source>
</evidence>
<dbReference type="InterPro" id="IPR045863">
    <property type="entry name" value="CorA_TM1_TM2"/>
</dbReference>
<evidence type="ECO:0000256" key="9">
    <source>
        <dbReference type="SAM" id="Phobius"/>
    </source>
</evidence>
<proteinExistence type="inferred from homology"/>
<evidence type="ECO:0000313" key="11">
    <source>
        <dbReference type="Proteomes" id="UP000800092"/>
    </source>
</evidence>
<dbReference type="Gene3D" id="3.30.460.20">
    <property type="entry name" value="CorA soluble domain-like"/>
    <property type="match status" value="1"/>
</dbReference>
<dbReference type="GO" id="GO:0050897">
    <property type="term" value="F:cobalt ion binding"/>
    <property type="evidence" value="ECO:0007669"/>
    <property type="project" value="TreeGrafter"/>
</dbReference>
<organism evidence="10 11">
    <name type="scientific">Viridothelium virens</name>
    <name type="common">Speckled blister lichen</name>
    <name type="synonym">Trypethelium virens</name>
    <dbReference type="NCBI Taxonomy" id="1048519"/>
    <lineage>
        <taxon>Eukaryota</taxon>
        <taxon>Fungi</taxon>
        <taxon>Dikarya</taxon>
        <taxon>Ascomycota</taxon>
        <taxon>Pezizomycotina</taxon>
        <taxon>Dothideomycetes</taxon>
        <taxon>Dothideomycetes incertae sedis</taxon>
        <taxon>Trypetheliales</taxon>
        <taxon>Trypetheliaceae</taxon>
        <taxon>Viridothelium</taxon>
    </lineage>
</organism>
<dbReference type="GO" id="GO:0000287">
    <property type="term" value="F:magnesium ion binding"/>
    <property type="evidence" value="ECO:0007669"/>
    <property type="project" value="TreeGrafter"/>
</dbReference>
<dbReference type="GO" id="GO:0015095">
    <property type="term" value="F:magnesium ion transmembrane transporter activity"/>
    <property type="evidence" value="ECO:0007669"/>
    <property type="project" value="TreeGrafter"/>
</dbReference>
<feature type="transmembrane region" description="Helical" evidence="9">
    <location>
        <begin position="520"/>
        <end position="542"/>
    </location>
</feature>
<dbReference type="EMBL" id="ML991807">
    <property type="protein sequence ID" value="KAF2233399.1"/>
    <property type="molecule type" value="Genomic_DNA"/>
</dbReference>
<keyword evidence="11" id="KW-1185">Reference proteome</keyword>
<comment type="subcellular location">
    <subcellularLocation>
        <location evidence="1">Cell membrane</location>
        <topology evidence="1">Multi-pass membrane protein</topology>
    </subcellularLocation>
</comment>
<evidence type="ECO:0000313" key="10">
    <source>
        <dbReference type="EMBL" id="KAF2233399.1"/>
    </source>
</evidence>
<feature type="region of interest" description="Disordered" evidence="8">
    <location>
        <begin position="14"/>
        <end position="72"/>
    </location>
</feature>
<keyword evidence="3" id="KW-0813">Transport</keyword>
<dbReference type="SUPFAM" id="SSF143865">
    <property type="entry name" value="CorA soluble domain-like"/>
    <property type="match status" value="1"/>
</dbReference>
<reference evidence="10" key="1">
    <citation type="journal article" date="2020" name="Stud. Mycol.">
        <title>101 Dothideomycetes genomes: a test case for predicting lifestyles and emergence of pathogens.</title>
        <authorList>
            <person name="Haridas S."/>
            <person name="Albert R."/>
            <person name="Binder M."/>
            <person name="Bloem J."/>
            <person name="Labutti K."/>
            <person name="Salamov A."/>
            <person name="Andreopoulos B."/>
            <person name="Baker S."/>
            <person name="Barry K."/>
            <person name="Bills G."/>
            <person name="Bluhm B."/>
            <person name="Cannon C."/>
            <person name="Castanera R."/>
            <person name="Culley D."/>
            <person name="Daum C."/>
            <person name="Ezra D."/>
            <person name="Gonzalez J."/>
            <person name="Henrissat B."/>
            <person name="Kuo A."/>
            <person name="Liang C."/>
            <person name="Lipzen A."/>
            <person name="Lutzoni F."/>
            <person name="Magnuson J."/>
            <person name="Mondo S."/>
            <person name="Nolan M."/>
            <person name="Ohm R."/>
            <person name="Pangilinan J."/>
            <person name="Park H.-J."/>
            <person name="Ramirez L."/>
            <person name="Alfaro M."/>
            <person name="Sun H."/>
            <person name="Tritt A."/>
            <person name="Yoshinaga Y."/>
            <person name="Zwiers L.-H."/>
            <person name="Turgeon B."/>
            <person name="Goodwin S."/>
            <person name="Spatafora J."/>
            <person name="Crous P."/>
            <person name="Grigoriev I."/>
        </authorList>
    </citation>
    <scope>NUCLEOTIDE SEQUENCE</scope>
    <source>
        <strain evidence="10">Tuck. ex Michener</strain>
    </source>
</reference>
<dbReference type="Gene3D" id="1.20.58.340">
    <property type="entry name" value="Magnesium transport protein CorA, transmembrane region"/>
    <property type="match status" value="2"/>
</dbReference>
<dbReference type="PANTHER" id="PTHR46494:SF1">
    <property type="entry name" value="CORA FAMILY METAL ION TRANSPORTER (EUROFUNG)"/>
    <property type="match status" value="1"/>
</dbReference>
<dbReference type="SUPFAM" id="SSF144083">
    <property type="entry name" value="Magnesium transport protein CorA, transmembrane region"/>
    <property type="match status" value="1"/>
</dbReference>
<keyword evidence="5 9" id="KW-0812">Transmembrane</keyword>
<evidence type="ECO:0000256" key="2">
    <source>
        <dbReference type="ARBA" id="ARBA00009765"/>
    </source>
</evidence>
<dbReference type="Proteomes" id="UP000800092">
    <property type="component" value="Unassembled WGS sequence"/>
</dbReference>
<dbReference type="InterPro" id="IPR045861">
    <property type="entry name" value="CorA_cytoplasmic_dom"/>
</dbReference>
<dbReference type="Pfam" id="PF01544">
    <property type="entry name" value="CorA"/>
    <property type="match status" value="1"/>
</dbReference>
<evidence type="ECO:0000256" key="8">
    <source>
        <dbReference type="SAM" id="MobiDB-lite"/>
    </source>
</evidence>